<evidence type="ECO:0000256" key="3">
    <source>
        <dbReference type="ARBA" id="ARBA00022840"/>
    </source>
</evidence>
<dbReference type="InterPro" id="IPR004344">
    <property type="entry name" value="TTL/TTLL_fam"/>
</dbReference>
<dbReference type="RefSeq" id="XP_014672909.1">
    <property type="nucleotide sequence ID" value="XM_014817423.1"/>
</dbReference>
<feature type="compositionally biased region" description="Basic and acidic residues" evidence="4">
    <location>
        <begin position="199"/>
        <end position="215"/>
    </location>
</feature>
<feature type="compositionally biased region" description="Basic and acidic residues" evidence="4">
    <location>
        <begin position="403"/>
        <end position="418"/>
    </location>
</feature>
<evidence type="ECO:0000313" key="6">
    <source>
        <dbReference type="RefSeq" id="XP_014672909.1"/>
    </source>
</evidence>
<feature type="region of interest" description="Disordered" evidence="4">
    <location>
        <begin position="390"/>
        <end position="459"/>
    </location>
</feature>
<feature type="compositionally biased region" description="Polar residues" evidence="4">
    <location>
        <begin position="390"/>
        <end position="399"/>
    </location>
</feature>
<keyword evidence="5" id="KW-1185">Reference proteome</keyword>
<feature type="region of interest" description="Disordered" evidence="4">
    <location>
        <begin position="475"/>
        <end position="577"/>
    </location>
</feature>
<proteinExistence type="predicted"/>
<gene>
    <name evidence="6" type="primary">LOC106813313</name>
</gene>
<dbReference type="PROSITE" id="PS51221">
    <property type="entry name" value="TTL"/>
    <property type="match status" value="1"/>
</dbReference>
<feature type="compositionally biased region" description="Acidic residues" evidence="4">
    <location>
        <begin position="539"/>
        <end position="555"/>
    </location>
</feature>
<evidence type="ECO:0000256" key="1">
    <source>
        <dbReference type="ARBA" id="ARBA00022598"/>
    </source>
</evidence>
<protein>
    <submittedName>
        <fullName evidence="6">Tubulin polyglutamylase TTLL4-like</fullName>
    </submittedName>
</protein>
<evidence type="ECO:0000256" key="4">
    <source>
        <dbReference type="SAM" id="MobiDB-lite"/>
    </source>
</evidence>
<dbReference type="PANTHER" id="PTHR12241:SF162">
    <property type="entry name" value="TUBULIN MONOGLUTAMYLASE TTLL4"/>
    <property type="match status" value="1"/>
</dbReference>
<keyword evidence="2" id="KW-0547">Nucleotide-binding</keyword>
<reference evidence="6" key="1">
    <citation type="submission" date="2025-08" db="UniProtKB">
        <authorList>
            <consortium name="RefSeq"/>
        </authorList>
    </citation>
    <scope>IDENTIFICATION</scope>
</reference>
<sequence>MHVIKIHNGSSPHEQFRVKPVTLLGEPELSNAYHIQYTNSLTPLSSGLDKREHSLVSSSLSPVGTPVKQWKKHNHELVVSHEGKSISESSPVCVCHTQMNAAPIHVRHTLETFGVNKTHNIELGAYSESSHFLDLNHSITVQRNGTEVIDRLSSGCFTRSHDNHCLTCDNDIETHQLSGRTVTVPYQVTATKHVPSNEMSRHCSSFEHHEPELVRRSAYSEASTPPLEQRDGEGNLANDFQCTQKSNYHLSLGHDVSQGVEAASPRTHAPVIKCGSEPSSSAADIVERVPTIDVLQSLELLQPVACKIPNHRKDAARITSTWQPGDASRLPSSNSNTCEIIVKQPNEELPNGLAPVPWEGSAARESRSTCESVIVSYQRQLEVVQCSPSWNSKANSSVDDVSLDEHRRNASSEPHVARQEVSSLLLCDSERIDDDTSQSSPTDDDSRPSSSEATQGNRVDAVACKMAAALCTASERSDAYSTNPTKKKKQRDDSARNRRAADSAASPLRVQMKRLRNETKVGGKVANAYPLDLAPQPADDSDIGEAGVSDDESLSEVDSRSESMLSCGGASSAATSRDEFDTAYDNEEGANDALSSLEDDSQAEVDLMSVASELSDTCPSPYTDQASEGLSQLSMYEVSDGCAEGSGSSPSSAEMLSPFIPSLFPEVPPVINFCASDQKIKPLPLPLRKLLKWRLSTITPLIVKGLIARSGFRVSRKEHDWLGYWGKHMKSGGFGVIREFQKVNHFPGSFQIGRKDRLWRNLAHMQKLHGKKEFGFVPQTFVLPQDVRLLKRTWQEHSCKKWIVKPPASARGVGIKVISKWSQIPKKKAVIVQRYIGKPYLINETKFDLRVYVYVTSFDPLRVYIHEDGLVRFASCKYTPSVDSIKNKFIHLTNYSINKNHAGYTYNDDHGACSGHKWSLVTLWKYMKDQDINTNVIWENIKEIVIKTIISSESGLNSLIRGNVRSRYSCHELFGFDIILDEKLKPWVIEVNISPSLHSSSPLDVKIKAPMACDLFRLAGYRIPESPLALNGEYVTSPTGGRVVSVHHTLYNNNLSADEKAKHIYYTNKSLEKVRQVSILDVLTPADVRALVEMEDERSRRGAFHCLYPTVETHVYSQFFEQPRYFNLLLDGWLRKYENNGKAGK</sequence>
<dbReference type="GeneID" id="106813313"/>
<accession>A0ABM1EL38</accession>
<feature type="compositionally biased region" description="Basic and acidic residues" evidence="4">
    <location>
        <begin position="490"/>
        <end position="501"/>
    </location>
</feature>
<evidence type="ECO:0000313" key="5">
    <source>
        <dbReference type="Proteomes" id="UP000695022"/>
    </source>
</evidence>
<dbReference type="Pfam" id="PF03133">
    <property type="entry name" value="TTL"/>
    <property type="match status" value="1"/>
</dbReference>
<dbReference type="Proteomes" id="UP000695022">
    <property type="component" value="Unplaced"/>
</dbReference>
<dbReference type="SUPFAM" id="SSF56059">
    <property type="entry name" value="Glutathione synthetase ATP-binding domain-like"/>
    <property type="match status" value="1"/>
</dbReference>
<name>A0ABM1EL38_PRICU</name>
<feature type="region of interest" description="Disordered" evidence="4">
    <location>
        <begin position="195"/>
        <end position="239"/>
    </location>
</feature>
<evidence type="ECO:0000256" key="2">
    <source>
        <dbReference type="ARBA" id="ARBA00022741"/>
    </source>
</evidence>
<dbReference type="Gene3D" id="3.30.470.20">
    <property type="entry name" value="ATP-grasp fold, B domain"/>
    <property type="match status" value="1"/>
</dbReference>
<organism evidence="5 6">
    <name type="scientific">Priapulus caudatus</name>
    <name type="common">Priapulid worm</name>
    <dbReference type="NCBI Taxonomy" id="37621"/>
    <lineage>
        <taxon>Eukaryota</taxon>
        <taxon>Metazoa</taxon>
        <taxon>Ecdysozoa</taxon>
        <taxon>Scalidophora</taxon>
        <taxon>Priapulida</taxon>
        <taxon>Priapulimorpha</taxon>
        <taxon>Priapulimorphida</taxon>
        <taxon>Priapulidae</taxon>
        <taxon>Priapulus</taxon>
    </lineage>
</organism>
<keyword evidence="3" id="KW-0067">ATP-binding</keyword>
<dbReference type="PANTHER" id="PTHR12241">
    <property type="entry name" value="TUBULIN POLYGLUTAMYLASE"/>
    <property type="match status" value="1"/>
</dbReference>
<keyword evidence="1" id="KW-0436">Ligase</keyword>